<evidence type="ECO:0000313" key="3">
    <source>
        <dbReference type="Proteomes" id="UP001597344"/>
    </source>
</evidence>
<protein>
    <recommendedName>
        <fullName evidence="4">Tetratricopeptide repeat protein</fullName>
    </recommendedName>
</protein>
<reference evidence="3" key="1">
    <citation type="journal article" date="2019" name="Int. J. Syst. Evol. Microbiol.">
        <title>The Global Catalogue of Microorganisms (GCM) 10K type strain sequencing project: providing services to taxonomists for standard genome sequencing and annotation.</title>
        <authorList>
            <consortium name="The Broad Institute Genomics Platform"/>
            <consortium name="The Broad Institute Genome Sequencing Center for Infectious Disease"/>
            <person name="Wu L."/>
            <person name="Ma J."/>
        </authorList>
    </citation>
    <scope>NUCLEOTIDE SEQUENCE [LARGE SCALE GENOMIC DNA]</scope>
    <source>
        <strain evidence="3">DT92</strain>
    </source>
</reference>
<keyword evidence="3" id="KW-1185">Reference proteome</keyword>
<evidence type="ECO:0000313" key="2">
    <source>
        <dbReference type="EMBL" id="MFD2185911.1"/>
    </source>
</evidence>
<name>A0ABW5AT66_9FLAO</name>
<feature type="signal peptide" evidence="1">
    <location>
        <begin position="1"/>
        <end position="20"/>
    </location>
</feature>
<dbReference type="EMBL" id="JBHUHY010000002">
    <property type="protein sequence ID" value="MFD2185911.1"/>
    <property type="molecule type" value="Genomic_DNA"/>
</dbReference>
<dbReference type="RefSeq" id="WP_378318879.1">
    <property type="nucleotide sequence ID" value="NZ_JBHUHY010000002.1"/>
</dbReference>
<accession>A0ABW5AT66</accession>
<evidence type="ECO:0000256" key="1">
    <source>
        <dbReference type="SAM" id="SignalP"/>
    </source>
</evidence>
<dbReference type="Proteomes" id="UP001597344">
    <property type="component" value="Unassembled WGS sequence"/>
</dbReference>
<proteinExistence type="predicted"/>
<evidence type="ECO:0008006" key="4">
    <source>
        <dbReference type="Google" id="ProtNLM"/>
    </source>
</evidence>
<feature type="chain" id="PRO_5045261672" description="Tetratricopeptide repeat protein" evidence="1">
    <location>
        <begin position="21"/>
        <end position="282"/>
    </location>
</feature>
<sequence>MNRILLISILLLNFALFSQENDLDDQIDVGIELYGEGNKEKALKVWKKIEKKAKKNSSTYATTLRNIIYYYSEKGDESNLLGYYNKLINSNVNDKDKNNKLGDPFKNYRYHSTMSLASYYAKNGEFSKAIEYVEIADKDIKYETSSLTAFIFQKVDLAFWKYRLYNDLDNPEKAISVLIERAFEYNYKNMYPDWATRSESTSEQELSETIYSEIEKPEKLKSDIDSVIKNLTLDKTKDQIIFNLRGFEYKIELYQKIESQEKCEEYLKNSFFYNFLKAKINE</sequence>
<keyword evidence="1" id="KW-0732">Signal</keyword>
<organism evidence="2 3">
    <name type="scientific">Aquimarina celericrescens</name>
    <dbReference type="NCBI Taxonomy" id="1964542"/>
    <lineage>
        <taxon>Bacteria</taxon>
        <taxon>Pseudomonadati</taxon>
        <taxon>Bacteroidota</taxon>
        <taxon>Flavobacteriia</taxon>
        <taxon>Flavobacteriales</taxon>
        <taxon>Flavobacteriaceae</taxon>
        <taxon>Aquimarina</taxon>
    </lineage>
</organism>
<comment type="caution">
    <text evidence="2">The sequence shown here is derived from an EMBL/GenBank/DDBJ whole genome shotgun (WGS) entry which is preliminary data.</text>
</comment>
<dbReference type="Gene3D" id="1.25.40.10">
    <property type="entry name" value="Tetratricopeptide repeat domain"/>
    <property type="match status" value="1"/>
</dbReference>
<dbReference type="InterPro" id="IPR011990">
    <property type="entry name" value="TPR-like_helical_dom_sf"/>
</dbReference>
<dbReference type="SUPFAM" id="SSF48452">
    <property type="entry name" value="TPR-like"/>
    <property type="match status" value="1"/>
</dbReference>
<gene>
    <name evidence="2" type="ORF">ACFSJT_03840</name>
</gene>